<proteinExistence type="predicted"/>
<organism evidence="2 3">
    <name type="scientific">Methylobacterium platani</name>
    <dbReference type="NCBI Taxonomy" id="427683"/>
    <lineage>
        <taxon>Bacteria</taxon>
        <taxon>Pseudomonadati</taxon>
        <taxon>Pseudomonadota</taxon>
        <taxon>Alphaproteobacteria</taxon>
        <taxon>Hyphomicrobiales</taxon>
        <taxon>Methylobacteriaceae</taxon>
        <taxon>Methylobacterium</taxon>
    </lineage>
</organism>
<accession>A0A179SBY7</accession>
<dbReference type="AlphaFoldDB" id="A0A179SBY7"/>
<name>A0A179SBY7_9HYPH</name>
<protein>
    <recommendedName>
        <fullName evidence="1">DUF4123 domain-containing protein</fullName>
    </recommendedName>
</protein>
<feature type="domain" description="DUF4123" evidence="1">
    <location>
        <begin position="40"/>
        <end position="173"/>
    </location>
</feature>
<dbReference type="Pfam" id="PF13503">
    <property type="entry name" value="DUF4123"/>
    <property type="match status" value="1"/>
</dbReference>
<dbReference type="RefSeq" id="WP_053082605.1">
    <property type="nucleotide sequence ID" value="NZ_LWHQ01000026.1"/>
</dbReference>
<gene>
    <name evidence="2" type="ORF">A5481_14650</name>
</gene>
<dbReference type="OrthoDB" id="7219308at2"/>
<dbReference type="InterPro" id="IPR025391">
    <property type="entry name" value="DUF4123"/>
</dbReference>
<reference evidence="2 3" key="1">
    <citation type="submission" date="2016-04" db="EMBL/GenBank/DDBJ databases">
        <authorList>
            <person name="Evans L.H."/>
            <person name="Alamgir A."/>
            <person name="Owens N."/>
            <person name="Weber N.D."/>
            <person name="Virtaneva K."/>
            <person name="Barbian K."/>
            <person name="Babar A."/>
            <person name="Rosenke K."/>
        </authorList>
    </citation>
    <scope>NUCLEOTIDE SEQUENCE [LARGE SCALE GENOMIC DNA]</scope>
    <source>
        <strain evidence="2 3">PMB02</strain>
    </source>
</reference>
<dbReference type="Proteomes" id="UP000078316">
    <property type="component" value="Unassembled WGS sequence"/>
</dbReference>
<evidence type="ECO:0000259" key="1">
    <source>
        <dbReference type="Pfam" id="PF13503"/>
    </source>
</evidence>
<sequence>MTGETPTNEVIRPAAAAGPAEAPFPVGLAERAQAFGETGYAVIDGGLFDDLPGALRRAGLFGRSLFLDHADAEIERAGPWLVPLSRAGDAPERIFRLVGDRPAVVIWSCAAGEPALYRHLRSLNLVRIPAWAAAGGSTPPEDGAEAPDETVMFRHWDPRVLGALMPVLDAGQFARIVGPASEVAYWAEDYGGLKRVIADPDWPVAGGGLLTVRAEQIALLGDRRVDASRQRIMSFLRDTAPEHASHRSDGELYQDVVRYEASAREVGLTSERSFGKWAHLMAMSGEAIAVKDGPAHRYLTTAPGRPDDKLETLIAEMIAVARHAERGA</sequence>
<dbReference type="EMBL" id="LWHQ01000026">
    <property type="protein sequence ID" value="OAS24295.1"/>
    <property type="molecule type" value="Genomic_DNA"/>
</dbReference>
<evidence type="ECO:0000313" key="2">
    <source>
        <dbReference type="EMBL" id="OAS24295.1"/>
    </source>
</evidence>
<evidence type="ECO:0000313" key="3">
    <source>
        <dbReference type="Proteomes" id="UP000078316"/>
    </source>
</evidence>
<dbReference type="STRING" id="427683.A5481_14650"/>
<comment type="caution">
    <text evidence="2">The sequence shown here is derived from an EMBL/GenBank/DDBJ whole genome shotgun (WGS) entry which is preliminary data.</text>
</comment>